<dbReference type="Pfam" id="PF13563">
    <property type="entry name" value="2_5_RNA_ligase2"/>
    <property type="match status" value="1"/>
</dbReference>
<dbReference type="SUPFAM" id="SSF55144">
    <property type="entry name" value="LigT-like"/>
    <property type="match status" value="1"/>
</dbReference>
<dbReference type="AlphaFoldDB" id="A0A848GAU6"/>
<dbReference type="RefSeq" id="WP_169146191.1">
    <property type="nucleotide sequence ID" value="NZ_JABBGA010000009.1"/>
</dbReference>
<dbReference type="Gene3D" id="3.90.1140.10">
    <property type="entry name" value="Cyclic phosphodiesterase"/>
    <property type="match status" value="1"/>
</dbReference>
<name>A0A848GAU6_9RHOO</name>
<organism evidence="1 2">
    <name type="scientific">Zoogloea dura</name>
    <dbReference type="NCBI Taxonomy" id="2728840"/>
    <lineage>
        <taxon>Bacteria</taxon>
        <taxon>Pseudomonadati</taxon>
        <taxon>Pseudomonadota</taxon>
        <taxon>Betaproteobacteria</taxon>
        <taxon>Rhodocyclales</taxon>
        <taxon>Zoogloeaceae</taxon>
        <taxon>Zoogloea</taxon>
    </lineage>
</organism>
<evidence type="ECO:0000313" key="2">
    <source>
        <dbReference type="Proteomes" id="UP000580043"/>
    </source>
</evidence>
<sequence>MFDLARADFLAAGHTLENVRRDFPEWHRGRPRYLLWAIDADQPAVREQVARATHHLQDLLLAGYVRQPHLTLALCGFPTDEPRQDDDFGPTALLAQLKALRAAACAPFMLQIGHLASFSSAPFLAVQDLEGGLGVLRDALSATTHPTGSPYVPHVTVGLYNGRYSTPKVQARLDAHAARPVLCPVDRISLMSYASAEIGGPLAHLADYDLASQVLVWRDDPLHLQLQAASTAATGIHSHSDGSTIH</sequence>
<dbReference type="GO" id="GO:0016874">
    <property type="term" value="F:ligase activity"/>
    <property type="evidence" value="ECO:0007669"/>
    <property type="project" value="UniProtKB-KW"/>
</dbReference>
<dbReference type="EMBL" id="JABBGA010000009">
    <property type="protein sequence ID" value="NML26651.1"/>
    <property type="molecule type" value="Genomic_DNA"/>
</dbReference>
<keyword evidence="1" id="KW-0436">Ligase</keyword>
<dbReference type="InterPro" id="IPR009097">
    <property type="entry name" value="Cyclic_Pdiesterase"/>
</dbReference>
<keyword evidence="2" id="KW-1185">Reference proteome</keyword>
<reference evidence="1 2" key="1">
    <citation type="submission" date="2020-04" db="EMBL/GenBank/DDBJ databases">
        <title>Zoogloea sp. G-4-1-14 isolated from soil.</title>
        <authorList>
            <person name="Dahal R.H."/>
        </authorList>
    </citation>
    <scope>NUCLEOTIDE SEQUENCE [LARGE SCALE GENOMIC DNA]</scope>
    <source>
        <strain evidence="1 2">G-4-1-14</strain>
    </source>
</reference>
<dbReference type="Proteomes" id="UP000580043">
    <property type="component" value="Unassembled WGS sequence"/>
</dbReference>
<gene>
    <name evidence="1" type="ORF">HHL15_12925</name>
</gene>
<comment type="caution">
    <text evidence="1">The sequence shown here is derived from an EMBL/GenBank/DDBJ whole genome shotgun (WGS) entry which is preliminary data.</text>
</comment>
<proteinExistence type="predicted"/>
<evidence type="ECO:0000313" key="1">
    <source>
        <dbReference type="EMBL" id="NML26651.1"/>
    </source>
</evidence>
<accession>A0A848GAU6</accession>
<protein>
    <submittedName>
        <fullName evidence="1">2'-5' RNA ligase family protein</fullName>
    </submittedName>
</protein>